<evidence type="ECO:0000256" key="3">
    <source>
        <dbReference type="ARBA" id="ARBA00022884"/>
    </source>
</evidence>
<evidence type="ECO:0000259" key="5">
    <source>
        <dbReference type="PROSITE" id="PS50303"/>
    </source>
</evidence>
<keyword evidence="3" id="KW-0694">RNA-binding</keyword>
<organism evidence="7">
    <name type="scientific">Brassica oleracea</name>
    <name type="common">Wild cabbage</name>
    <dbReference type="NCBI Taxonomy" id="3712"/>
    <lineage>
        <taxon>Eukaryota</taxon>
        <taxon>Viridiplantae</taxon>
        <taxon>Streptophyta</taxon>
        <taxon>Embryophyta</taxon>
        <taxon>Tracheophyta</taxon>
        <taxon>Spermatophyta</taxon>
        <taxon>Magnoliopsida</taxon>
        <taxon>eudicotyledons</taxon>
        <taxon>Gunneridae</taxon>
        <taxon>Pentapetalae</taxon>
        <taxon>rosids</taxon>
        <taxon>malvids</taxon>
        <taxon>Brassicales</taxon>
        <taxon>Brassicaceae</taxon>
        <taxon>Brassiceae</taxon>
        <taxon>Brassica</taxon>
    </lineage>
</organism>
<dbReference type="InterPro" id="IPR001313">
    <property type="entry name" value="Pumilio_RNA-bd_rpt"/>
</dbReference>
<sequence>MVVESLKGKLVLLSTTAYARFVVQCVFDSGSDASVRMVYREIANSDGGLQVLILDPYGHYVVKALLRRLFVLNSSLMLIIASTVFERAADLEIHEFGVHVLRECRLFFSLLYMFLFLVFFICCV</sequence>
<keyword evidence="4" id="KW-0812">Transmembrane</keyword>
<dbReference type="SMART" id="SM00025">
    <property type="entry name" value="Pumilio"/>
    <property type="match status" value="2"/>
</dbReference>
<evidence type="ECO:0000256" key="2">
    <source>
        <dbReference type="ARBA" id="ARBA00022845"/>
    </source>
</evidence>
<dbReference type="Gene3D" id="1.25.10.10">
    <property type="entry name" value="Leucine-rich Repeat Variant"/>
    <property type="match status" value="1"/>
</dbReference>
<name>A0A3P6FHC4_BRAOL</name>
<evidence type="ECO:0000256" key="4">
    <source>
        <dbReference type="SAM" id="Phobius"/>
    </source>
</evidence>
<keyword evidence="2" id="KW-0810">Translation regulation</keyword>
<feature type="transmembrane region" description="Helical" evidence="4">
    <location>
        <begin position="105"/>
        <end position="123"/>
    </location>
</feature>
<evidence type="ECO:0000313" key="7">
    <source>
        <dbReference type="EMBL" id="VDD48446.1"/>
    </source>
</evidence>
<reference evidence="7" key="1">
    <citation type="submission" date="2018-11" db="EMBL/GenBank/DDBJ databases">
        <authorList>
            <consortium name="Genoscope - CEA"/>
            <person name="William W."/>
        </authorList>
    </citation>
    <scope>NUCLEOTIDE SEQUENCE</scope>
</reference>
<dbReference type="GO" id="GO:0006417">
    <property type="term" value="P:regulation of translation"/>
    <property type="evidence" value="ECO:0007669"/>
    <property type="project" value="UniProtKB-KW"/>
</dbReference>
<keyword evidence="1" id="KW-0677">Repeat</keyword>
<dbReference type="AlphaFoldDB" id="A0A3P6FHC4"/>
<dbReference type="SUPFAM" id="SSF48371">
    <property type="entry name" value="ARM repeat"/>
    <property type="match status" value="1"/>
</dbReference>
<dbReference type="GO" id="GO:0003723">
    <property type="term" value="F:RNA binding"/>
    <property type="evidence" value="ECO:0007669"/>
    <property type="project" value="UniProtKB-KW"/>
</dbReference>
<proteinExistence type="predicted"/>
<gene>
    <name evidence="6" type="ORF">BOLC1T00830H</name>
    <name evidence="7" type="ORF">BOLC1T00835H</name>
</gene>
<dbReference type="PROSITE" id="PS50303">
    <property type="entry name" value="PUM_HD"/>
    <property type="match status" value="1"/>
</dbReference>
<keyword evidence="4" id="KW-0472">Membrane</keyword>
<evidence type="ECO:0000256" key="1">
    <source>
        <dbReference type="ARBA" id="ARBA00022737"/>
    </source>
</evidence>
<dbReference type="EMBL" id="LR031878">
    <property type="protein sequence ID" value="VDD48441.1"/>
    <property type="molecule type" value="Genomic_DNA"/>
</dbReference>
<dbReference type="InterPro" id="IPR033133">
    <property type="entry name" value="PUM-HD"/>
</dbReference>
<feature type="domain" description="PUM-HD" evidence="5">
    <location>
        <begin position="1"/>
        <end position="108"/>
    </location>
</feature>
<protein>
    <recommendedName>
        <fullName evidence="5">PUM-HD domain-containing protein</fullName>
    </recommendedName>
</protein>
<dbReference type="InterPro" id="IPR011989">
    <property type="entry name" value="ARM-like"/>
</dbReference>
<dbReference type="InterPro" id="IPR016024">
    <property type="entry name" value="ARM-type_fold"/>
</dbReference>
<dbReference type="EMBL" id="LR031878">
    <property type="protein sequence ID" value="VDD48446.1"/>
    <property type="molecule type" value="Genomic_DNA"/>
</dbReference>
<accession>A0A3P6FHC4</accession>
<evidence type="ECO:0000313" key="6">
    <source>
        <dbReference type="EMBL" id="VDD48441.1"/>
    </source>
</evidence>
<keyword evidence="4" id="KW-1133">Transmembrane helix</keyword>
<feature type="transmembrane region" description="Helical" evidence="4">
    <location>
        <begin position="65"/>
        <end position="85"/>
    </location>
</feature>